<reference evidence="1 2" key="1">
    <citation type="journal article" date="2022" name="Nat. Plants">
        <title>Genomes of leafy and leafless Platanthera orchids illuminate the evolution of mycoheterotrophy.</title>
        <authorList>
            <person name="Li M.H."/>
            <person name="Liu K.W."/>
            <person name="Li Z."/>
            <person name="Lu H.C."/>
            <person name="Ye Q.L."/>
            <person name="Zhang D."/>
            <person name="Wang J.Y."/>
            <person name="Li Y.F."/>
            <person name="Zhong Z.M."/>
            <person name="Liu X."/>
            <person name="Yu X."/>
            <person name="Liu D.K."/>
            <person name="Tu X.D."/>
            <person name="Liu B."/>
            <person name="Hao Y."/>
            <person name="Liao X.Y."/>
            <person name="Jiang Y.T."/>
            <person name="Sun W.H."/>
            <person name="Chen J."/>
            <person name="Chen Y.Q."/>
            <person name="Ai Y."/>
            <person name="Zhai J.W."/>
            <person name="Wu S.S."/>
            <person name="Zhou Z."/>
            <person name="Hsiao Y.Y."/>
            <person name="Wu W.L."/>
            <person name="Chen Y.Y."/>
            <person name="Lin Y.F."/>
            <person name="Hsu J.L."/>
            <person name="Li C.Y."/>
            <person name="Wang Z.W."/>
            <person name="Zhao X."/>
            <person name="Zhong W.Y."/>
            <person name="Ma X.K."/>
            <person name="Ma L."/>
            <person name="Huang J."/>
            <person name="Chen G.Z."/>
            <person name="Huang M.Z."/>
            <person name="Huang L."/>
            <person name="Peng D.H."/>
            <person name="Luo Y.B."/>
            <person name="Zou S.Q."/>
            <person name="Chen S.P."/>
            <person name="Lan S."/>
            <person name="Tsai W.C."/>
            <person name="Van de Peer Y."/>
            <person name="Liu Z.J."/>
        </authorList>
    </citation>
    <scope>NUCLEOTIDE SEQUENCE [LARGE SCALE GENOMIC DNA]</scope>
    <source>
        <strain evidence="1">Lor287</strain>
    </source>
</reference>
<dbReference type="Proteomes" id="UP001418222">
    <property type="component" value="Unassembled WGS sequence"/>
</dbReference>
<gene>
    <name evidence="1" type="ORF">KSP39_PZI020616</name>
</gene>
<dbReference type="AlphaFoldDB" id="A0AAP0AZU7"/>
<evidence type="ECO:0000313" key="2">
    <source>
        <dbReference type="Proteomes" id="UP001418222"/>
    </source>
</evidence>
<name>A0AAP0AZU7_9ASPA</name>
<comment type="caution">
    <text evidence="1">The sequence shown here is derived from an EMBL/GenBank/DDBJ whole genome shotgun (WGS) entry which is preliminary data.</text>
</comment>
<keyword evidence="2" id="KW-1185">Reference proteome</keyword>
<protein>
    <submittedName>
        <fullName evidence="1">Uncharacterized protein</fullName>
    </submittedName>
</protein>
<evidence type="ECO:0000313" key="1">
    <source>
        <dbReference type="EMBL" id="KAK8921484.1"/>
    </source>
</evidence>
<accession>A0AAP0AZU7</accession>
<sequence length="51" mass="5731">MDRPNFGITAIAQELMWVLAAKCFPIILGKVNEKLNALSQLIFLQRVLQSS</sequence>
<organism evidence="1 2">
    <name type="scientific">Platanthera zijinensis</name>
    <dbReference type="NCBI Taxonomy" id="2320716"/>
    <lineage>
        <taxon>Eukaryota</taxon>
        <taxon>Viridiplantae</taxon>
        <taxon>Streptophyta</taxon>
        <taxon>Embryophyta</taxon>
        <taxon>Tracheophyta</taxon>
        <taxon>Spermatophyta</taxon>
        <taxon>Magnoliopsida</taxon>
        <taxon>Liliopsida</taxon>
        <taxon>Asparagales</taxon>
        <taxon>Orchidaceae</taxon>
        <taxon>Orchidoideae</taxon>
        <taxon>Orchideae</taxon>
        <taxon>Orchidinae</taxon>
        <taxon>Platanthera</taxon>
    </lineage>
</organism>
<dbReference type="EMBL" id="JBBWWQ010000018">
    <property type="protein sequence ID" value="KAK8921484.1"/>
    <property type="molecule type" value="Genomic_DNA"/>
</dbReference>
<proteinExistence type="predicted"/>